<evidence type="ECO:0000256" key="4">
    <source>
        <dbReference type="ARBA" id="ARBA00022982"/>
    </source>
</evidence>
<dbReference type="RefSeq" id="WP_397407372.1">
    <property type="nucleotide sequence ID" value="NZ_JBIRYI010000017.1"/>
</dbReference>
<reference evidence="10 11" key="1">
    <citation type="submission" date="2024-10" db="EMBL/GenBank/DDBJ databases">
        <title>The Natural Products Discovery Center: Release of the First 8490 Sequenced Strains for Exploring Actinobacteria Biosynthetic Diversity.</title>
        <authorList>
            <person name="Kalkreuter E."/>
            <person name="Kautsar S.A."/>
            <person name="Yang D."/>
            <person name="Bader C.D."/>
            <person name="Teijaro C.N."/>
            <person name="Fluegel L."/>
            <person name="Davis C.M."/>
            <person name="Simpson J.R."/>
            <person name="Lauterbach L."/>
            <person name="Steele A.D."/>
            <person name="Gui C."/>
            <person name="Meng S."/>
            <person name="Li G."/>
            <person name="Viehrig K."/>
            <person name="Ye F."/>
            <person name="Su P."/>
            <person name="Kiefer A.F."/>
            <person name="Nichols A."/>
            <person name="Cepeda A.J."/>
            <person name="Yan W."/>
            <person name="Fan B."/>
            <person name="Jiang Y."/>
            <person name="Adhikari A."/>
            <person name="Zheng C.-J."/>
            <person name="Schuster L."/>
            <person name="Cowan T.M."/>
            <person name="Smanski M.J."/>
            <person name="Chevrette M.G."/>
            <person name="De Carvalho L.P.S."/>
            <person name="Shen B."/>
        </authorList>
    </citation>
    <scope>NUCLEOTIDE SEQUENCE [LARGE SCALE GENOMIC DNA]</scope>
    <source>
        <strain evidence="10 11">NPDC019481</strain>
    </source>
</reference>
<dbReference type="Pfam" id="PF13459">
    <property type="entry name" value="Fer4_15"/>
    <property type="match status" value="1"/>
</dbReference>
<evidence type="ECO:0000256" key="5">
    <source>
        <dbReference type="ARBA" id="ARBA00023004"/>
    </source>
</evidence>
<evidence type="ECO:0000313" key="11">
    <source>
        <dbReference type="Proteomes" id="UP001611580"/>
    </source>
</evidence>
<keyword evidence="7" id="KW-0003">3Fe-4S</keyword>
<dbReference type="PROSITE" id="PS51379">
    <property type="entry name" value="4FE4S_FER_2"/>
    <property type="match status" value="1"/>
</dbReference>
<dbReference type="PRINTS" id="PR00352">
    <property type="entry name" value="3FE4SFRDOXIN"/>
</dbReference>
<sequence length="65" mass="7012">MKINVDRDACCGAGQCVLLAPDVFDQDEEGIVVLLDERPSADQDFAVQEAVSMCPTGVIWVDQNA</sequence>
<comment type="caution">
    <text evidence="10">The sequence shown here is derived from an EMBL/GenBank/DDBJ whole genome shotgun (WGS) entry which is preliminary data.</text>
</comment>
<keyword evidence="2 8" id="KW-0813">Transport</keyword>
<keyword evidence="6 8" id="KW-0411">Iron-sulfur</keyword>
<dbReference type="InterPro" id="IPR017896">
    <property type="entry name" value="4Fe4S_Fe-S-bd"/>
</dbReference>
<dbReference type="InterPro" id="IPR051269">
    <property type="entry name" value="Fe-S_cluster_ET"/>
</dbReference>
<dbReference type="InterPro" id="IPR001080">
    <property type="entry name" value="3Fe4S_ferredoxin"/>
</dbReference>
<evidence type="ECO:0000256" key="7">
    <source>
        <dbReference type="ARBA" id="ARBA00023291"/>
    </source>
</evidence>
<evidence type="ECO:0000313" key="10">
    <source>
        <dbReference type="EMBL" id="MFI2489869.1"/>
    </source>
</evidence>
<dbReference type="PANTHER" id="PTHR36923:SF3">
    <property type="entry name" value="FERREDOXIN"/>
    <property type="match status" value="1"/>
</dbReference>
<evidence type="ECO:0000256" key="8">
    <source>
        <dbReference type="RuleBase" id="RU368020"/>
    </source>
</evidence>
<accession>A0ABW7XQP1</accession>
<keyword evidence="11" id="KW-1185">Reference proteome</keyword>
<keyword evidence="3 8" id="KW-0479">Metal-binding</keyword>
<dbReference type="Gene3D" id="3.30.70.20">
    <property type="match status" value="1"/>
</dbReference>
<keyword evidence="4 8" id="KW-0249">Electron transport</keyword>
<dbReference type="SUPFAM" id="SSF54862">
    <property type="entry name" value="4Fe-4S ferredoxins"/>
    <property type="match status" value="1"/>
</dbReference>
<dbReference type="Proteomes" id="UP001611580">
    <property type="component" value="Unassembled WGS sequence"/>
</dbReference>
<comment type="function">
    <text evidence="8">Ferredoxins are iron-sulfur proteins that transfer electrons in a wide variety of metabolic reactions.</text>
</comment>
<organism evidence="10 11">
    <name type="scientific">Promicromonospora kroppenstedtii</name>
    <dbReference type="NCBI Taxonomy" id="440482"/>
    <lineage>
        <taxon>Bacteria</taxon>
        <taxon>Bacillati</taxon>
        <taxon>Actinomycetota</taxon>
        <taxon>Actinomycetes</taxon>
        <taxon>Micrococcales</taxon>
        <taxon>Promicromonosporaceae</taxon>
        <taxon>Promicromonospora</taxon>
    </lineage>
</organism>
<evidence type="ECO:0000256" key="1">
    <source>
        <dbReference type="ARBA" id="ARBA00001927"/>
    </source>
</evidence>
<dbReference type="EMBL" id="JBIRYI010000017">
    <property type="protein sequence ID" value="MFI2489869.1"/>
    <property type="molecule type" value="Genomic_DNA"/>
</dbReference>
<comment type="cofactor">
    <cofactor evidence="1">
        <name>[3Fe-4S] cluster</name>
        <dbReference type="ChEBI" id="CHEBI:21137"/>
    </cofactor>
</comment>
<evidence type="ECO:0000256" key="2">
    <source>
        <dbReference type="ARBA" id="ARBA00022448"/>
    </source>
</evidence>
<proteinExistence type="predicted"/>
<protein>
    <recommendedName>
        <fullName evidence="8">Ferredoxin</fullName>
    </recommendedName>
</protein>
<evidence type="ECO:0000256" key="6">
    <source>
        <dbReference type="ARBA" id="ARBA00023014"/>
    </source>
</evidence>
<name>A0ABW7XQP1_9MICO</name>
<evidence type="ECO:0000259" key="9">
    <source>
        <dbReference type="PROSITE" id="PS51379"/>
    </source>
</evidence>
<feature type="domain" description="4Fe-4S ferredoxin-type" evidence="9">
    <location>
        <begin position="1"/>
        <end position="29"/>
    </location>
</feature>
<keyword evidence="5 8" id="KW-0408">Iron</keyword>
<evidence type="ECO:0000256" key="3">
    <source>
        <dbReference type="ARBA" id="ARBA00022723"/>
    </source>
</evidence>
<gene>
    <name evidence="10" type="ORF">ACH47X_23355</name>
</gene>
<dbReference type="PANTHER" id="PTHR36923">
    <property type="entry name" value="FERREDOXIN"/>
    <property type="match status" value="1"/>
</dbReference>